<feature type="active site" evidence="10">
    <location>
        <position position="176"/>
    </location>
</feature>
<dbReference type="NCBIfam" id="TIGR02224">
    <property type="entry name" value="recomb_XerC"/>
    <property type="match status" value="1"/>
</dbReference>
<feature type="active site" description="O-(3'-phospho-DNA)-tyrosine intermediate" evidence="10">
    <location>
        <position position="284"/>
    </location>
</feature>
<dbReference type="PROSITE" id="PS51898">
    <property type="entry name" value="TYR_RECOMBINASE"/>
    <property type="match status" value="1"/>
</dbReference>
<organism evidence="12 13">
    <name type="scientific">Apilactobacillus kunkeei</name>
    <dbReference type="NCBI Taxonomy" id="148814"/>
    <lineage>
        <taxon>Bacteria</taxon>
        <taxon>Bacillati</taxon>
        <taxon>Bacillota</taxon>
        <taxon>Bacilli</taxon>
        <taxon>Lactobacillales</taxon>
        <taxon>Lactobacillaceae</taxon>
        <taxon>Apilactobacillus</taxon>
    </lineage>
</organism>
<dbReference type="InterPro" id="IPR004107">
    <property type="entry name" value="Integrase_SAM-like_N"/>
</dbReference>
<proteinExistence type="inferred from homology"/>
<dbReference type="GO" id="GO:0007059">
    <property type="term" value="P:chromosome segregation"/>
    <property type="evidence" value="ECO:0007669"/>
    <property type="project" value="UniProtKB-UniRule"/>
</dbReference>
<feature type="active site" evidence="10">
    <location>
        <position position="252"/>
    </location>
</feature>
<keyword evidence="13" id="KW-1185">Reference proteome</keyword>
<dbReference type="InterPro" id="IPR050090">
    <property type="entry name" value="Tyrosine_recombinase_XerCD"/>
</dbReference>
<evidence type="ECO:0000256" key="11">
    <source>
        <dbReference type="NCBIfam" id="TIGR02224"/>
    </source>
</evidence>
<feature type="active site" evidence="10">
    <location>
        <position position="249"/>
    </location>
</feature>
<protein>
    <recommendedName>
        <fullName evidence="10 11">Tyrosine recombinase XerC</fullName>
    </recommendedName>
</protein>
<comment type="subunit">
    <text evidence="10">Forms a cyclic heterotetrameric complex composed of two molecules of XerC and two molecules of XerD.</text>
</comment>
<comment type="subcellular location">
    <subcellularLocation>
        <location evidence="1 10">Cytoplasm</location>
    </subcellularLocation>
</comment>
<dbReference type="InterPro" id="IPR011931">
    <property type="entry name" value="Recomb_XerC"/>
</dbReference>
<evidence type="ECO:0000313" key="12">
    <source>
        <dbReference type="EMBL" id="KOY76255.1"/>
    </source>
</evidence>
<gene>
    <name evidence="10 12" type="primary">xerC</name>
    <name evidence="12" type="ORF">RZ71_07040</name>
</gene>
<dbReference type="InterPro" id="IPR013762">
    <property type="entry name" value="Integrase-like_cat_sf"/>
</dbReference>
<keyword evidence="6 10" id="KW-0229">DNA integration</keyword>
<evidence type="ECO:0000256" key="1">
    <source>
        <dbReference type="ARBA" id="ARBA00004496"/>
    </source>
</evidence>
<dbReference type="Proteomes" id="UP000037778">
    <property type="component" value="Unassembled WGS sequence"/>
</dbReference>
<dbReference type="RefSeq" id="WP_053791786.1">
    <property type="nucleotide sequence ID" value="NZ_CP142378.1"/>
</dbReference>
<dbReference type="AlphaFoldDB" id="A0A0M9DCJ3"/>
<dbReference type="GO" id="GO:0051301">
    <property type="term" value="P:cell division"/>
    <property type="evidence" value="ECO:0007669"/>
    <property type="project" value="UniProtKB-UniRule"/>
</dbReference>
<dbReference type="GO" id="GO:0009037">
    <property type="term" value="F:tyrosine-based site-specific recombinase activity"/>
    <property type="evidence" value="ECO:0007669"/>
    <property type="project" value="UniProtKB-UniRule"/>
</dbReference>
<feature type="active site" evidence="10">
    <location>
        <position position="275"/>
    </location>
</feature>
<reference evidence="12 13" key="1">
    <citation type="journal article" date="2015" name="Genome Biol. Evol.">
        <title>Functionally Structured Genomes in Lactobacillus kunkeei Colonizing the Honey Crop and Food Products of Honeybees and Stingless Bees.</title>
        <authorList>
            <person name="Tamarit D."/>
            <person name="Ellegaard K.M."/>
            <person name="Wikander J."/>
            <person name="Olofsson T."/>
            <person name="Vasquez A."/>
            <person name="Andersson S.G."/>
        </authorList>
    </citation>
    <scope>NUCLEOTIDE SEQUENCE [LARGE SCALE GENOMIC DNA]</scope>
    <source>
        <strain evidence="12 13">LAko</strain>
    </source>
</reference>
<comment type="function">
    <text evidence="10">Site-specific tyrosine recombinase, which acts by catalyzing the cutting and rejoining of the recombining DNA molecules. The XerC-XerD complex is essential to convert dimers of the bacterial chromosome into monomers to permit their segregation at cell division. It also contributes to the segregational stability of plasmids.</text>
</comment>
<feature type="active site" evidence="10">
    <location>
        <position position="152"/>
    </location>
</feature>
<dbReference type="InterPro" id="IPR010998">
    <property type="entry name" value="Integrase_recombinase_N"/>
</dbReference>
<evidence type="ECO:0000256" key="3">
    <source>
        <dbReference type="ARBA" id="ARBA00022490"/>
    </source>
</evidence>
<evidence type="ECO:0000256" key="4">
    <source>
        <dbReference type="ARBA" id="ARBA00022618"/>
    </source>
</evidence>
<evidence type="ECO:0000256" key="9">
    <source>
        <dbReference type="ARBA" id="ARBA00023306"/>
    </source>
</evidence>
<keyword evidence="3 10" id="KW-0963">Cytoplasm</keyword>
<evidence type="ECO:0000256" key="8">
    <source>
        <dbReference type="ARBA" id="ARBA00023172"/>
    </source>
</evidence>
<keyword evidence="9 10" id="KW-0131">Cell cycle</keyword>
<dbReference type="PANTHER" id="PTHR30349">
    <property type="entry name" value="PHAGE INTEGRASE-RELATED"/>
    <property type="match status" value="1"/>
</dbReference>
<evidence type="ECO:0000313" key="13">
    <source>
        <dbReference type="Proteomes" id="UP000037778"/>
    </source>
</evidence>
<accession>A0A0M9DCJ3</accession>
<evidence type="ECO:0000256" key="6">
    <source>
        <dbReference type="ARBA" id="ARBA00022908"/>
    </source>
</evidence>
<evidence type="ECO:0000256" key="2">
    <source>
        <dbReference type="ARBA" id="ARBA00006657"/>
    </source>
</evidence>
<dbReference type="GO" id="GO:0006313">
    <property type="term" value="P:DNA transposition"/>
    <property type="evidence" value="ECO:0007669"/>
    <property type="project" value="UniProtKB-UniRule"/>
</dbReference>
<dbReference type="GO" id="GO:0005737">
    <property type="term" value="C:cytoplasm"/>
    <property type="evidence" value="ECO:0007669"/>
    <property type="project" value="UniProtKB-SubCell"/>
</dbReference>
<dbReference type="NCBIfam" id="NF040815">
    <property type="entry name" value="recomb_XerA_Arch"/>
    <property type="match status" value="1"/>
</dbReference>
<dbReference type="PATRIC" id="fig|148814.15.peg.763"/>
<dbReference type="SUPFAM" id="SSF56349">
    <property type="entry name" value="DNA breaking-rejoining enzymes"/>
    <property type="match status" value="1"/>
</dbReference>
<name>A0A0M9DCJ3_9LACO</name>
<comment type="caution">
    <text evidence="12">The sequence shown here is derived from an EMBL/GenBank/DDBJ whole genome shotgun (WGS) entry which is preliminary data.</text>
</comment>
<dbReference type="InterPro" id="IPR002104">
    <property type="entry name" value="Integrase_catalytic"/>
</dbReference>
<dbReference type="Pfam" id="PF00589">
    <property type="entry name" value="Phage_integrase"/>
    <property type="match status" value="1"/>
</dbReference>
<dbReference type="EMBL" id="JXCY01000006">
    <property type="protein sequence ID" value="KOY76255.1"/>
    <property type="molecule type" value="Genomic_DNA"/>
</dbReference>
<dbReference type="NCBIfam" id="NF001399">
    <property type="entry name" value="PRK00283.1"/>
    <property type="match status" value="1"/>
</dbReference>
<dbReference type="Gene3D" id="1.10.443.10">
    <property type="entry name" value="Intergrase catalytic core"/>
    <property type="match status" value="1"/>
</dbReference>
<evidence type="ECO:0000256" key="5">
    <source>
        <dbReference type="ARBA" id="ARBA00022829"/>
    </source>
</evidence>
<dbReference type="CDD" id="cd00798">
    <property type="entry name" value="INT_XerDC_C"/>
    <property type="match status" value="1"/>
</dbReference>
<comment type="similarity">
    <text evidence="2 10">Belongs to the 'phage' integrase family. XerC subfamily.</text>
</comment>
<dbReference type="InterPro" id="IPR044068">
    <property type="entry name" value="CB"/>
</dbReference>
<dbReference type="Pfam" id="PF02899">
    <property type="entry name" value="Phage_int_SAM_1"/>
    <property type="match status" value="1"/>
</dbReference>
<sequence length="303" mass="36182">MKKYQDEELIEWYMEYLINERQYSDNTAIAYQSDINEFVKTLEEEDRTLQQTDDLDVSNYLTILKKRDESRNTVIRKISSLRSFFHFLERNDVVSQNPFDQVNLKKHPNHLPRFFYQKELYELFEAAKHGKNEMLSYRNYAIIEILYDTGMRVSECVNLQFSDIDFDNRIIKVIGKGNKQRYLPFGNYLIKALKQYQTNCRDLLVNKYHKHHDYVFVNQYGDELTSRGVEYILDEIVKQTSLTTNIHPHMLRHTFATEMLNNGADLRTVQELLGHSSLSTTQIYTHVSNEHLLRDYNKFFPRS</sequence>
<keyword evidence="4 10" id="KW-0132">Cell division</keyword>
<dbReference type="PROSITE" id="PS51900">
    <property type="entry name" value="CB"/>
    <property type="match status" value="1"/>
</dbReference>
<keyword evidence="5 10" id="KW-0159">Chromosome partition</keyword>
<dbReference type="PANTHER" id="PTHR30349:SF77">
    <property type="entry name" value="TYROSINE RECOMBINASE XERC"/>
    <property type="match status" value="1"/>
</dbReference>
<evidence type="ECO:0000256" key="7">
    <source>
        <dbReference type="ARBA" id="ARBA00023125"/>
    </source>
</evidence>
<dbReference type="HAMAP" id="MF_01808">
    <property type="entry name" value="Recomb_XerC_XerD"/>
    <property type="match status" value="1"/>
</dbReference>
<keyword evidence="8 10" id="KW-0233">DNA recombination</keyword>
<evidence type="ECO:0000256" key="10">
    <source>
        <dbReference type="HAMAP-Rule" id="MF_01808"/>
    </source>
</evidence>
<dbReference type="InterPro" id="IPR011010">
    <property type="entry name" value="DNA_brk_join_enz"/>
</dbReference>
<dbReference type="InterPro" id="IPR023009">
    <property type="entry name" value="Tyrosine_recombinase_XerC/XerD"/>
</dbReference>
<dbReference type="Gene3D" id="1.10.150.130">
    <property type="match status" value="1"/>
</dbReference>
<keyword evidence="7 10" id="KW-0238">DNA-binding</keyword>
<dbReference type="GO" id="GO:0003677">
    <property type="term" value="F:DNA binding"/>
    <property type="evidence" value="ECO:0007669"/>
    <property type="project" value="UniProtKB-UniRule"/>
</dbReference>